<dbReference type="EMBL" id="JAGTJJ010000001">
    <property type="protein sequence ID" value="MDC3979371.1"/>
    <property type="molecule type" value="Genomic_DNA"/>
</dbReference>
<sequence length="206" mass="21544">MTLDPGTFGSVVIPPPMADACEVIEVPPPPKASGDFSWTTRARACDGLVQGRCDASDLMCSPTAKPPPPGFQQCIVYTDPVDEIALPTCPEAYPEQLVFYADVDDQRQCTPCACDEPLGNQCIAQVSVFQDPVCGGQPMPLFENYAIGLGDPVACVTVMGGASLGAFSASWGVNELGACVPSGGQPYGEAKPAKPKVFCCQPPPDE</sequence>
<reference evidence="1 2" key="1">
    <citation type="submission" date="2021-04" db="EMBL/GenBank/DDBJ databases">
        <title>Genome analysis of Polyangium sp.</title>
        <authorList>
            <person name="Li Y."/>
            <person name="Wang J."/>
        </authorList>
    </citation>
    <scope>NUCLEOTIDE SEQUENCE [LARGE SCALE GENOMIC DNA]</scope>
    <source>
        <strain evidence="1 2">SDU14</strain>
    </source>
</reference>
<dbReference type="AlphaFoldDB" id="A0A9X4APJ7"/>
<comment type="caution">
    <text evidence="1">The sequence shown here is derived from an EMBL/GenBank/DDBJ whole genome shotgun (WGS) entry which is preliminary data.</text>
</comment>
<evidence type="ECO:0000313" key="2">
    <source>
        <dbReference type="Proteomes" id="UP001151081"/>
    </source>
</evidence>
<dbReference type="RefSeq" id="WP_272418211.1">
    <property type="nucleotide sequence ID" value="NZ_JAGTJJ010000001.1"/>
</dbReference>
<keyword evidence="2" id="KW-1185">Reference proteome</keyword>
<accession>A0A9X4APJ7</accession>
<name>A0A9X4APJ7_9BACT</name>
<gene>
    <name evidence="1" type="ORF">KEG57_02600</name>
</gene>
<organism evidence="1 2">
    <name type="scientific">Polyangium jinanense</name>
    <dbReference type="NCBI Taxonomy" id="2829994"/>
    <lineage>
        <taxon>Bacteria</taxon>
        <taxon>Pseudomonadati</taxon>
        <taxon>Myxococcota</taxon>
        <taxon>Polyangia</taxon>
        <taxon>Polyangiales</taxon>
        <taxon>Polyangiaceae</taxon>
        <taxon>Polyangium</taxon>
    </lineage>
</organism>
<evidence type="ECO:0000313" key="1">
    <source>
        <dbReference type="EMBL" id="MDC3979371.1"/>
    </source>
</evidence>
<protein>
    <submittedName>
        <fullName evidence="1">Uncharacterized protein</fullName>
    </submittedName>
</protein>
<proteinExistence type="predicted"/>
<dbReference type="Proteomes" id="UP001151081">
    <property type="component" value="Unassembled WGS sequence"/>
</dbReference>